<dbReference type="EMBL" id="BARW01003617">
    <property type="protein sequence ID" value="GAI69195.1"/>
    <property type="molecule type" value="Genomic_DNA"/>
</dbReference>
<sequence>QVQLPIVLFDQAEPAIDPAQLCQGPDQGLVLACSPGEVADV</sequence>
<comment type="caution">
    <text evidence="1">The sequence shown here is derived from an EMBL/GenBank/DDBJ whole genome shotgun (WGS) entry which is preliminary data.</text>
</comment>
<protein>
    <submittedName>
        <fullName evidence="1">Uncharacterized protein</fullName>
    </submittedName>
</protein>
<organism evidence="1">
    <name type="scientific">marine sediment metagenome</name>
    <dbReference type="NCBI Taxonomy" id="412755"/>
    <lineage>
        <taxon>unclassified sequences</taxon>
        <taxon>metagenomes</taxon>
        <taxon>ecological metagenomes</taxon>
    </lineage>
</organism>
<proteinExistence type="predicted"/>
<accession>X1S169</accession>
<feature type="non-terminal residue" evidence="1">
    <location>
        <position position="1"/>
    </location>
</feature>
<evidence type="ECO:0000313" key="1">
    <source>
        <dbReference type="EMBL" id="GAI69195.1"/>
    </source>
</evidence>
<name>X1S169_9ZZZZ</name>
<dbReference type="AlphaFoldDB" id="X1S169"/>
<reference evidence="1" key="1">
    <citation type="journal article" date="2014" name="Front. Microbiol.">
        <title>High frequency of phylogenetically diverse reductive dehalogenase-homologous genes in deep subseafloor sedimentary metagenomes.</title>
        <authorList>
            <person name="Kawai M."/>
            <person name="Futagami T."/>
            <person name="Toyoda A."/>
            <person name="Takaki Y."/>
            <person name="Nishi S."/>
            <person name="Hori S."/>
            <person name="Arai W."/>
            <person name="Tsubouchi T."/>
            <person name="Morono Y."/>
            <person name="Uchiyama I."/>
            <person name="Ito T."/>
            <person name="Fujiyama A."/>
            <person name="Inagaki F."/>
            <person name="Takami H."/>
        </authorList>
    </citation>
    <scope>NUCLEOTIDE SEQUENCE</scope>
    <source>
        <strain evidence="1">Expedition CK06-06</strain>
    </source>
</reference>
<gene>
    <name evidence="1" type="ORF">S12H4_09074</name>
</gene>